<protein>
    <recommendedName>
        <fullName evidence="3">Tetratricopeptide repeat protein</fullName>
    </recommendedName>
</protein>
<sequence length="580" mass="63989">MAQLDRLQSSAAFAGSERLIVLLRFIVAEALNGAGGSLKETVIGNAVYGREPAYDPRIDSTVRVEMRRLRRKLKDYYTADGPADPVLITLTTGHYVPSFAWNMPKLTATHADGNALDVSGPIFEKGSGAALAIMPFRALSRDPEDETFAEGLTDELMFALGRAKGLRIASRAAVYQYRDKPYSPVELASAFGFDAILQGAVRREGEMIRVTVEVCDPRGFVVLSDRFDAPGTERMQLQERIAATMLNRIRLDSSHMSALQIRPGPAALEANAKIYTARQLLDRQTPSALHEALQFFADVSRTAPDYARGHSGIADCHCDLFRLGLIDHAAASVAAKRAARRALEIDPRSVEAHTASATIAAWLDRNGPEAEAWFEKALRLGENARAARLHAVLLTIFERHDEAERRFREARAIEPFSSQQDIAESLSHYQARRHHLLIGDAAAVRNGPRQPVEALFYRALAEIFAGQPELARPLAILIEAEARGRRDLVFARAEIEAWLGEPERGQALLTSPNGEATAFARATLAAALRDNERCLEAIEVALARRELSTVWLRTDSRFDHLRGSDRFQRLLDQLSAQAAA</sequence>
<dbReference type="InterPro" id="IPR011990">
    <property type="entry name" value="TPR-like_helical_dom_sf"/>
</dbReference>
<dbReference type="SUPFAM" id="SSF48452">
    <property type="entry name" value="TPR-like"/>
    <property type="match status" value="1"/>
</dbReference>
<organism evidence="1 2">
    <name type="scientific">Bosea caraganae</name>
    <dbReference type="NCBI Taxonomy" id="2763117"/>
    <lineage>
        <taxon>Bacteria</taxon>
        <taxon>Pseudomonadati</taxon>
        <taxon>Pseudomonadota</taxon>
        <taxon>Alphaproteobacteria</taxon>
        <taxon>Hyphomicrobiales</taxon>
        <taxon>Boseaceae</taxon>
        <taxon>Bosea</taxon>
    </lineage>
</organism>
<dbReference type="AlphaFoldDB" id="A0A370LB20"/>
<evidence type="ECO:0008006" key="3">
    <source>
        <dbReference type="Google" id="ProtNLM"/>
    </source>
</evidence>
<accession>A0A370LB20</accession>
<comment type="caution">
    <text evidence="1">The sequence shown here is derived from an EMBL/GenBank/DDBJ whole genome shotgun (WGS) entry which is preliminary data.</text>
</comment>
<gene>
    <name evidence="1" type="ORF">DWE98_00105</name>
</gene>
<name>A0A370LB20_9HYPH</name>
<reference evidence="2" key="1">
    <citation type="submission" date="2018-07" db="EMBL/GenBank/DDBJ databases">
        <authorList>
            <person name="Safronova V.I."/>
            <person name="Chirak E.R."/>
            <person name="Sazanova A.L."/>
        </authorList>
    </citation>
    <scope>NUCLEOTIDE SEQUENCE [LARGE SCALE GENOMIC DNA]</scope>
    <source>
        <strain evidence="2">RCAM04685</strain>
    </source>
</reference>
<proteinExistence type="predicted"/>
<keyword evidence="2" id="KW-1185">Reference proteome</keyword>
<dbReference type="Proteomes" id="UP000255207">
    <property type="component" value="Unassembled WGS sequence"/>
</dbReference>
<evidence type="ECO:0000313" key="2">
    <source>
        <dbReference type="Proteomes" id="UP000255207"/>
    </source>
</evidence>
<evidence type="ECO:0000313" key="1">
    <source>
        <dbReference type="EMBL" id="RDJ29029.1"/>
    </source>
</evidence>
<dbReference type="EMBL" id="QQTP01000001">
    <property type="protein sequence ID" value="RDJ29029.1"/>
    <property type="molecule type" value="Genomic_DNA"/>
</dbReference>
<dbReference type="Gene3D" id="1.25.40.10">
    <property type="entry name" value="Tetratricopeptide repeat domain"/>
    <property type="match status" value="1"/>
</dbReference>
<dbReference type="NCBIfam" id="NF047558">
    <property type="entry name" value="TPR_END_plus"/>
    <property type="match status" value="1"/>
</dbReference>